<dbReference type="Proteomes" id="UP001515480">
    <property type="component" value="Unassembled WGS sequence"/>
</dbReference>
<sequence>MLPRSAAGRKIVTEVEAGGKVYIEPQKEKLVFLKKRTKDQLLGFRFGLHPESRQVIVTELYSGYAAQQSGKIFVGDVLSQVNGIRVTEVDMATQLIKMAEGNVEFRFTNVFNLPKSVKQSKPPERPPPAAAPPQDLLLETAPPPAPAAAAAPPPELDLLGWEETPTPAAAPLSKKVDSLLDDLVLDDDDFSTFTNPSSVALSPTPQPQPAGNSLQAQIQGLYAQQQQQHPPQMYGYPPQMHPSMRPYPPAQMAPNLAPPPGANSQDPWASGFANFPR</sequence>
<dbReference type="CDD" id="cd00136">
    <property type="entry name" value="PDZ_canonical"/>
    <property type="match status" value="1"/>
</dbReference>
<protein>
    <recommendedName>
        <fullName evidence="2">PDZ domain-containing protein</fullName>
    </recommendedName>
</protein>
<evidence type="ECO:0000313" key="3">
    <source>
        <dbReference type="EMBL" id="KAL1514429.1"/>
    </source>
</evidence>
<feature type="compositionally biased region" description="Low complexity" evidence="1">
    <location>
        <begin position="224"/>
        <end position="242"/>
    </location>
</feature>
<dbReference type="InterPro" id="IPR036034">
    <property type="entry name" value="PDZ_sf"/>
</dbReference>
<feature type="region of interest" description="Disordered" evidence="1">
    <location>
        <begin position="116"/>
        <end position="161"/>
    </location>
</feature>
<dbReference type="PROSITE" id="PS50106">
    <property type="entry name" value="PDZ"/>
    <property type="match status" value="1"/>
</dbReference>
<evidence type="ECO:0000313" key="4">
    <source>
        <dbReference type="Proteomes" id="UP001515480"/>
    </source>
</evidence>
<organism evidence="3 4">
    <name type="scientific">Prymnesium parvum</name>
    <name type="common">Toxic golden alga</name>
    <dbReference type="NCBI Taxonomy" id="97485"/>
    <lineage>
        <taxon>Eukaryota</taxon>
        <taxon>Haptista</taxon>
        <taxon>Haptophyta</taxon>
        <taxon>Prymnesiophyceae</taxon>
        <taxon>Prymnesiales</taxon>
        <taxon>Prymnesiaceae</taxon>
        <taxon>Prymnesium</taxon>
    </lineage>
</organism>
<dbReference type="InterPro" id="IPR001478">
    <property type="entry name" value="PDZ"/>
</dbReference>
<evidence type="ECO:0000256" key="1">
    <source>
        <dbReference type="SAM" id="MobiDB-lite"/>
    </source>
</evidence>
<feature type="domain" description="PDZ" evidence="2">
    <location>
        <begin position="30"/>
        <end position="111"/>
    </location>
</feature>
<dbReference type="AlphaFoldDB" id="A0AB34J4W2"/>
<feature type="region of interest" description="Disordered" evidence="1">
    <location>
        <begin position="195"/>
        <end position="214"/>
    </location>
</feature>
<feature type="compositionally biased region" description="Pro residues" evidence="1">
    <location>
        <begin position="245"/>
        <end position="261"/>
    </location>
</feature>
<dbReference type="EMBL" id="JBGBPQ010000012">
    <property type="protein sequence ID" value="KAL1514429.1"/>
    <property type="molecule type" value="Genomic_DNA"/>
</dbReference>
<proteinExistence type="predicted"/>
<gene>
    <name evidence="3" type="ORF">AB1Y20_003528</name>
</gene>
<accession>A0AB34J4W2</accession>
<feature type="region of interest" description="Disordered" evidence="1">
    <location>
        <begin position="224"/>
        <end position="277"/>
    </location>
</feature>
<keyword evidence="4" id="KW-1185">Reference proteome</keyword>
<name>A0AB34J4W2_PRYPA</name>
<dbReference type="Gene3D" id="2.30.42.10">
    <property type="match status" value="1"/>
</dbReference>
<dbReference type="Pfam" id="PF00595">
    <property type="entry name" value="PDZ"/>
    <property type="match status" value="1"/>
</dbReference>
<evidence type="ECO:0000259" key="2">
    <source>
        <dbReference type="PROSITE" id="PS50106"/>
    </source>
</evidence>
<reference evidence="3 4" key="1">
    <citation type="journal article" date="2024" name="Science">
        <title>Giant polyketide synthase enzymes in the biosynthesis of giant marine polyether toxins.</title>
        <authorList>
            <person name="Fallon T.R."/>
            <person name="Shende V.V."/>
            <person name="Wierzbicki I.H."/>
            <person name="Pendleton A.L."/>
            <person name="Watervoot N.F."/>
            <person name="Auber R.P."/>
            <person name="Gonzalez D.J."/>
            <person name="Wisecaver J.H."/>
            <person name="Moore B.S."/>
        </authorList>
    </citation>
    <scope>NUCLEOTIDE SEQUENCE [LARGE SCALE GENOMIC DNA]</scope>
    <source>
        <strain evidence="3 4">12B1</strain>
    </source>
</reference>
<dbReference type="SUPFAM" id="SSF50156">
    <property type="entry name" value="PDZ domain-like"/>
    <property type="match status" value="1"/>
</dbReference>
<comment type="caution">
    <text evidence="3">The sequence shown here is derived from an EMBL/GenBank/DDBJ whole genome shotgun (WGS) entry which is preliminary data.</text>
</comment>
<feature type="compositionally biased region" description="Pro residues" evidence="1">
    <location>
        <begin position="141"/>
        <end position="155"/>
    </location>
</feature>
<feature type="compositionally biased region" description="Polar residues" evidence="1">
    <location>
        <begin position="195"/>
        <end position="213"/>
    </location>
</feature>